<dbReference type="SMART" id="SM00589">
    <property type="entry name" value="PRY"/>
    <property type="match status" value="1"/>
</dbReference>
<feature type="non-terminal residue" evidence="3">
    <location>
        <position position="482"/>
    </location>
</feature>
<evidence type="ECO:0000256" key="1">
    <source>
        <dbReference type="SAM" id="Coils"/>
    </source>
</evidence>
<dbReference type="InterPro" id="IPR043136">
    <property type="entry name" value="B30.2/SPRY_sf"/>
</dbReference>
<dbReference type="Proteomes" id="UP000886611">
    <property type="component" value="Unassembled WGS sequence"/>
</dbReference>
<keyword evidence="1" id="KW-0175">Coiled coil</keyword>
<dbReference type="FunFam" id="2.60.120.920:FF:000004">
    <property type="entry name" value="Butyrophilin subfamily 1 member A1"/>
    <property type="match status" value="1"/>
</dbReference>
<dbReference type="SMART" id="SM00449">
    <property type="entry name" value="SPRY"/>
    <property type="match status" value="1"/>
</dbReference>
<feature type="coiled-coil region" evidence="1">
    <location>
        <begin position="8"/>
        <end position="133"/>
    </location>
</feature>
<dbReference type="PRINTS" id="PR01407">
    <property type="entry name" value="BUTYPHLNCDUF"/>
</dbReference>
<evidence type="ECO:0000259" key="2">
    <source>
        <dbReference type="PROSITE" id="PS50188"/>
    </source>
</evidence>
<protein>
    <submittedName>
        <fullName evidence="3">TRI27 protein</fullName>
    </submittedName>
</protein>
<dbReference type="InterPro" id="IPR003879">
    <property type="entry name" value="Butyrophylin_SPRY"/>
</dbReference>
<feature type="domain" description="B30.2/SPRY" evidence="2">
    <location>
        <begin position="255"/>
        <end position="456"/>
    </location>
</feature>
<sequence length="482" mass="55949">MSKLQVMFAELMQDIKKSEKANEKARAKAYEKLRQELKQELQQANETQQLMLQQANEKLLGKTEEQIQENSAKLSTLTDQLQDLKETFMTLIEIAENLVASAEEKAVNVKEQIKNLKRKIKKINDSMKKWTTSEQKVEAMIQEVKYSVNMKYREIQEKLKQDEEHSYRLIEAERQSMIYQIHHQTECSSAVKDAAHSLTTELNNILSSNCDSISQLMEINSLKASIEPLHDIHKSFDNEVQVSDKRLKALENSVDDLLVLIRKLLPRPWAYSENITLNQDTAHVCLDVSADERELKYSTKQRIVPIKNECFTTAQNILANQKFSNGRHYWEVTVQSNEEWTIGVASESIARNGNKRDVTLGQNKNSWVLQLVDGDYYIMHNNESIALDIRERMNRLGVFLDYEEGRLSFYKTDNKWNHIFTFKCKFRGAVFPAFSLGCRQKKTWPLIMCHLVPIPDFERLSDIQEDIDSECSDKSSVQLPEK</sequence>
<dbReference type="InterPro" id="IPR006574">
    <property type="entry name" value="PRY"/>
</dbReference>
<dbReference type="AlphaFoldDB" id="A0A8X7WYY7"/>
<dbReference type="PANTHER" id="PTHR24103">
    <property type="entry name" value="E3 UBIQUITIN-PROTEIN LIGASE TRIM"/>
    <property type="match status" value="1"/>
</dbReference>
<dbReference type="Gene3D" id="2.60.120.920">
    <property type="match status" value="1"/>
</dbReference>
<name>A0A8X7WYY7_POLSE</name>
<keyword evidence="4" id="KW-1185">Reference proteome</keyword>
<dbReference type="InterPro" id="IPR001870">
    <property type="entry name" value="B30.2/SPRY"/>
</dbReference>
<dbReference type="InterPro" id="IPR050143">
    <property type="entry name" value="TRIM/RBCC"/>
</dbReference>
<reference evidence="3 4" key="1">
    <citation type="journal article" date="2021" name="Cell">
        <title>Tracing the genetic footprints of vertebrate landing in non-teleost ray-finned fishes.</title>
        <authorList>
            <person name="Bi X."/>
            <person name="Wang K."/>
            <person name="Yang L."/>
            <person name="Pan H."/>
            <person name="Jiang H."/>
            <person name="Wei Q."/>
            <person name="Fang M."/>
            <person name="Yu H."/>
            <person name="Zhu C."/>
            <person name="Cai Y."/>
            <person name="He Y."/>
            <person name="Gan X."/>
            <person name="Zeng H."/>
            <person name="Yu D."/>
            <person name="Zhu Y."/>
            <person name="Jiang H."/>
            <person name="Qiu Q."/>
            <person name="Yang H."/>
            <person name="Zhang Y.E."/>
            <person name="Wang W."/>
            <person name="Zhu M."/>
            <person name="He S."/>
            <person name="Zhang G."/>
        </authorList>
    </citation>
    <scope>NUCLEOTIDE SEQUENCE [LARGE SCALE GENOMIC DNA]</scope>
    <source>
        <strain evidence="3">Bchr_013</strain>
    </source>
</reference>
<comment type="caution">
    <text evidence="3">The sequence shown here is derived from an EMBL/GenBank/DDBJ whole genome shotgun (WGS) entry which is preliminary data.</text>
</comment>
<evidence type="ECO:0000313" key="3">
    <source>
        <dbReference type="EMBL" id="KAG2458423.1"/>
    </source>
</evidence>
<dbReference type="InterPro" id="IPR003877">
    <property type="entry name" value="SPRY_dom"/>
</dbReference>
<dbReference type="PROSITE" id="PS50188">
    <property type="entry name" value="B302_SPRY"/>
    <property type="match status" value="1"/>
</dbReference>
<organism evidence="3 4">
    <name type="scientific">Polypterus senegalus</name>
    <name type="common">Senegal bichir</name>
    <dbReference type="NCBI Taxonomy" id="55291"/>
    <lineage>
        <taxon>Eukaryota</taxon>
        <taxon>Metazoa</taxon>
        <taxon>Chordata</taxon>
        <taxon>Craniata</taxon>
        <taxon>Vertebrata</taxon>
        <taxon>Euteleostomi</taxon>
        <taxon>Actinopterygii</taxon>
        <taxon>Polypteriformes</taxon>
        <taxon>Polypteridae</taxon>
        <taxon>Polypterus</taxon>
    </lineage>
</organism>
<dbReference type="Pfam" id="PF00622">
    <property type="entry name" value="SPRY"/>
    <property type="match status" value="1"/>
</dbReference>
<evidence type="ECO:0000313" key="4">
    <source>
        <dbReference type="Proteomes" id="UP000886611"/>
    </source>
</evidence>
<accession>A0A8X7WYY7</accession>
<feature type="non-terminal residue" evidence="3">
    <location>
        <position position="1"/>
    </location>
</feature>
<gene>
    <name evidence="3" type="primary">Trim27_0</name>
    <name evidence="3" type="ORF">GTO96_0018052</name>
</gene>
<proteinExistence type="predicted"/>
<dbReference type="InterPro" id="IPR013320">
    <property type="entry name" value="ConA-like_dom_sf"/>
</dbReference>
<dbReference type="Pfam" id="PF13765">
    <property type="entry name" value="PRY"/>
    <property type="match status" value="1"/>
</dbReference>
<dbReference type="SUPFAM" id="SSF49899">
    <property type="entry name" value="Concanavalin A-like lectins/glucanases"/>
    <property type="match status" value="1"/>
</dbReference>
<dbReference type="EMBL" id="JAATIS010007298">
    <property type="protein sequence ID" value="KAG2458423.1"/>
    <property type="molecule type" value="Genomic_DNA"/>
</dbReference>